<keyword evidence="1 2" id="KW-0378">Hydrolase</keyword>
<comment type="function">
    <text evidence="2">Removes the phosphate from trehalose 6-phosphate to produce free trehalose.</text>
</comment>
<gene>
    <name evidence="3" type="primary">otsB</name>
    <name evidence="3" type="ORF">CKO43_02260</name>
</gene>
<dbReference type="EMBL" id="NRRU01000004">
    <property type="protein sequence ID" value="MBK1711601.1"/>
    <property type="molecule type" value="Genomic_DNA"/>
</dbReference>
<protein>
    <recommendedName>
        <fullName evidence="2">Trehalose 6-phosphate phosphatase</fullName>
        <ecNumber evidence="2">3.1.3.12</ecNumber>
    </recommendedName>
</protein>
<accession>A0ABS1DR17</accession>
<proteinExistence type="inferred from homology"/>
<comment type="caution">
    <text evidence="3">The sequence shown here is derived from an EMBL/GenBank/DDBJ whole genome shotgun (WGS) entry which is preliminary data.</text>
</comment>
<name>A0ABS1DR17_RUBGE</name>
<sequence length="257" mass="27606">MNTIKRHLFGPEGQAALEAVSRRDPLLAFDFDGTLAPIVARPEDARVSAALSRRLAQLAARRPLAIVTGRAIDDVRPRLGFEPGCIVGNHGAENPIAPTPVRSVQALDGLRAQLAAAEAQLAAAGVRVEDKQHSLALHYRLARDRDVALQVIDQLLVPLGEGLRRFGGKCVVNVVGADVPDKADALFSLVADAGCGAALFVGDDVNDEVVFERAPLHWLTVRVGREDQSSRARFFLDSQSEIAQLLDELLALLPPRA</sequence>
<dbReference type="InterPro" id="IPR003337">
    <property type="entry name" value="Trehalose_PPase"/>
</dbReference>
<dbReference type="PANTHER" id="PTHR43768:SF3">
    <property type="entry name" value="TREHALOSE 6-PHOSPHATE PHOSPHATASE"/>
    <property type="match status" value="1"/>
</dbReference>
<dbReference type="InterPro" id="IPR044651">
    <property type="entry name" value="OTSB-like"/>
</dbReference>
<keyword evidence="2" id="KW-0479">Metal-binding</keyword>
<dbReference type="Gene3D" id="3.30.70.1020">
    <property type="entry name" value="Trehalose-6-phosphate phosphatase related protein, domain 2"/>
    <property type="match status" value="1"/>
</dbReference>
<dbReference type="InterPro" id="IPR023214">
    <property type="entry name" value="HAD_sf"/>
</dbReference>
<keyword evidence="2" id="KW-0460">Magnesium</keyword>
<dbReference type="InterPro" id="IPR036412">
    <property type="entry name" value="HAD-like_sf"/>
</dbReference>
<comment type="pathway">
    <text evidence="2">Glycan biosynthesis; trehalose biosynthesis.</text>
</comment>
<comment type="similarity">
    <text evidence="2">Belongs to the trehalose phosphatase family.</text>
</comment>
<dbReference type="RefSeq" id="WP_200225364.1">
    <property type="nucleotide sequence ID" value="NZ_NRRT01000001.1"/>
</dbReference>
<dbReference type="Proteomes" id="UP001041814">
    <property type="component" value="Unassembled WGS sequence"/>
</dbReference>
<organism evidence="3 4">
    <name type="scientific">Rubrivivax gelatinosus</name>
    <name type="common">Rhodocyclus gelatinosus</name>
    <name type="synonym">Rhodopseudomonas gelatinosa</name>
    <dbReference type="NCBI Taxonomy" id="28068"/>
    <lineage>
        <taxon>Bacteria</taxon>
        <taxon>Pseudomonadati</taxon>
        <taxon>Pseudomonadota</taxon>
        <taxon>Betaproteobacteria</taxon>
        <taxon>Burkholderiales</taxon>
        <taxon>Sphaerotilaceae</taxon>
        <taxon>Rubrivivax</taxon>
    </lineage>
</organism>
<evidence type="ECO:0000313" key="4">
    <source>
        <dbReference type="Proteomes" id="UP001041814"/>
    </source>
</evidence>
<reference evidence="3" key="2">
    <citation type="journal article" date="2020" name="Microorganisms">
        <title>Osmotic Adaptation and Compatible Solute Biosynthesis of Phototrophic Bacteria as Revealed from Genome Analyses.</title>
        <authorList>
            <person name="Imhoff J.F."/>
            <person name="Rahn T."/>
            <person name="Kunzel S."/>
            <person name="Keller A."/>
            <person name="Neulinger S.C."/>
        </authorList>
    </citation>
    <scope>NUCLEOTIDE SEQUENCE</scope>
    <source>
        <strain evidence="3">IM 151</strain>
    </source>
</reference>
<dbReference type="PANTHER" id="PTHR43768">
    <property type="entry name" value="TREHALOSE 6-PHOSPHATE PHOSPHATASE"/>
    <property type="match status" value="1"/>
</dbReference>
<evidence type="ECO:0000313" key="3">
    <source>
        <dbReference type="EMBL" id="MBK1711601.1"/>
    </source>
</evidence>
<dbReference type="EC" id="3.1.3.12" evidence="2"/>
<evidence type="ECO:0000256" key="2">
    <source>
        <dbReference type="RuleBase" id="RU361117"/>
    </source>
</evidence>
<dbReference type="Gene3D" id="3.40.50.1000">
    <property type="entry name" value="HAD superfamily/HAD-like"/>
    <property type="match status" value="1"/>
</dbReference>
<evidence type="ECO:0000256" key="1">
    <source>
        <dbReference type="ARBA" id="ARBA00022801"/>
    </source>
</evidence>
<comment type="catalytic activity">
    <reaction evidence="2">
        <text>alpha,alpha-trehalose 6-phosphate + H2O = alpha,alpha-trehalose + phosphate</text>
        <dbReference type="Rhea" id="RHEA:23420"/>
        <dbReference type="ChEBI" id="CHEBI:15377"/>
        <dbReference type="ChEBI" id="CHEBI:16551"/>
        <dbReference type="ChEBI" id="CHEBI:43474"/>
        <dbReference type="ChEBI" id="CHEBI:58429"/>
        <dbReference type="EC" id="3.1.3.12"/>
    </reaction>
</comment>
<dbReference type="Pfam" id="PF02358">
    <property type="entry name" value="Trehalose_PPase"/>
    <property type="match status" value="1"/>
</dbReference>
<keyword evidence="4" id="KW-1185">Reference proteome</keyword>
<comment type="cofactor">
    <cofactor evidence="2">
        <name>Mg(2+)</name>
        <dbReference type="ChEBI" id="CHEBI:18420"/>
    </cofactor>
</comment>
<dbReference type="NCBIfam" id="TIGR00685">
    <property type="entry name" value="T6PP"/>
    <property type="match status" value="1"/>
</dbReference>
<dbReference type="SUPFAM" id="SSF56784">
    <property type="entry name" value="HAD-like"/>
    <property type="match status" value="1"/>
</dbReference>
<reference evidence="3" key="1">
    <citation type="submission" date="2017-08" db="EMBL/GenBank/DDBJ databases">
        <authorList>
            <person name="Imhoff J.F."/>
            <person name="Rahn T."/>
            <person name="Kuenzel S."/>
            <person name="Neulinger S.C."/>
        </authorList>
    </citation>
    <scope>NUCLEOTIDE SEQUENCE</scope>
    <source>
        <strain evidence="3">IM 151</strain>
    </source>
</reference>